<dbReference type="InterPro" id="IPR003156">
    <property type="entry name" value="DHHA1_dom"/>
</dbReference>
<proteinExistence type="predicted"/>
<organism evidence="3 4">
    <name type="scientific">Oceanobacillus locisalsi</name>
    <dbReference type="NCBI Taxonomy" id="546107"/>
    <lineage>
        <taxon>Bacteria</taxon>
        <taxon>Bacillati</taxon>
        <taxon>Bacillota</taxon>
        <taxon>Bacilli</taxon>
        <taxon>Bacillales</taxon>
        <taxon>Bacillaceae</taxon>
        <taxon>Oceanobacillus</taxon>
    </lineage>
</organism>
<evidence type="ECO:0000259" key="1">
    <source>
        <dbReference type="Pfam" id="PF01368"/>
    </source>
</evidence>
<protein>
    <submittedName>
        <fullName evidence="3">Bifunctional oligoribonuclease/PAP phosphatase NrnA</fullName>
        <ecNumber evidence="3">3.1.3.7</ecNumber>
    </submittedName>
</protein>
<dbReference type="SUPFAM" id="SSF64182">
    <property type="entry name" value="DHH phosphoesterases"/>
    <property type="match status" value="1"/>
</dbReference>
<evidence type="ECO:0000259" key="2">
    <source>
        <dbReference type="Pfam" id="PF02272"/>
    </source>
</evidence>
<reference evidence="4" key="1">
    <citation type="journal article" date="2019" name="Int. J. Syst. Evol. Microbiol.">
        <title>The Global Catalogue of Microorganisms (GCM) 10K type strain sequencing project: providing services to taxonomists for standard genome sequencing and annotation.</title>
        <authorList>
            <consortium name="The Broad Institute Genomics Platform"/>
            <consortium name="The Broad Institute Genome Sequencing Center for Infectious Disease"/>
            <person name="Wu L."/>
            <person name="Ma J."/>
        </authorList>
    </citation>
    <scope>NUCLEOTIDE SEQUENCE [LARGE SCALE GENOMIC DNA]</scope>
    <source>
        <strain evidence="4">CCUG 56608</strain>
    </source>
</reference>
<gene>
    <name evidence="3" type="ORF">ACFQ19_08430</name>
</gene>
<dbReference type="PANTHER" id="PTHR47618">
    <property type="entry name" value="BIFUNCTIONAL OLIGORIBONUCLEASE AND PAP PHOSPHATASE NRNA"/>
    <property type="match status" value="1"/>
</dbReference>
<feature type="domain" description="DDH" evidence="1">
    <location>
        <begin position="26"/>
        <end position="165"/>
    </location>
</feature>
<dbReference type="EMBL" id="JBHTKK010000008">
    <property type="protein sequence ID" value="MFD1066049.1"/>
    <property type="molecule type" value="Genomic_DNA"/>
</dbReference>
<dbReference type="GO" id="GO:0008441">
    <property type="term" value="F:3'(2'),5'-bisphosphate nucleotidase activity"/>
    <property type="evidence" value="ECO:0007669"/>
    <property type="project" value="UniProtKB-EC"/>
</dbReference>
<sequence>MVKTDIEKGIVMEITKIIKAIETNEKIIIHRHVRPDPDAIGSQMGLKALIKHSFPEKEVYAAGETVSSLSFLAHMDEVSDAMYQESLVIVCDTANQPRIDDERYHTGKQLIKIDHHPKTDSYGDIEWVSTDSSSTSEMIVELALEAKSRGWGLNNEAARLLYAGIVGDTGRFKFPSTTVKTFQYAGELVRYDFDRTALYDGLYQAEEKVLRLSGYILQHFQLSENGLCVIKLTTELLEKYDVSVEETNQLVQVVADVKGMKAWVFLIEEESQIRVRIRSKGVVINQVAGKYNGGGHPLASGATVYSWEEGNYLVADLEKVCEEQA</sequence>
<keyword evidence="3" id="KW-0378">Hydrolase</keyword>
<accession>A0ABW3NEK0</accession>
<dbReference type="Pfam" id="PF01368">
    <property type="entry name" value="DHH"/>
    <property type="match status" value="1"/>
</dbReference>
<keyword evidence="4" id="KW-1185">Reference proteome</keyword>
<dbReference type="Pfam" id="PF02272">
    <property type="entry name" value="DHHA1"/>
    <property type="match status" value="1"/>
</dbReference>
<dbReference type="InterPro" id="IPR001667">
    <property type="entry name" value="DDH_dom"/>
</dbReference>
<dbReference type="PANTHER" id="PTHR47618:SF1">
    <property type="entry name" value="BIFUNCTIONAL OLIGORIBONUCLEASE AND PAP PHOSPHATASE NRNA"/>
    <property type="match status" value="1"/>
</dbReference>
<comment type="caution">
    <text evidence="3">The sequence shown here is derived from an EMBL/GenBank/DDBJ whole genome shotgun (WGS) entry which is preliminary data.</text>
</comment>
<evidence type="ECO:0000313" key="3">
    <source>
        <dbReference type="EMBL" id="MFD1066049.1"/>
    </source>
</evidence>
<evidence type="ECO:0000313" key="4">
    <source>
        <dbReference type="Proteomes" id="UP001597041"/>
    </source>
</evidence>
<dbReference type="EC" id="3.1.3.7" evidence="3"/>
<dbReference type="RefSeq" id="WP_379591639.1">
    <property type="nucleotide sequence ID" value="NZ_JBHTKK010000008.1"/>
</dbReference>
<feature type="domain" description="DHHA1" evidence="2">
    <location>
        <begin position="239"/>
        <end position="322"/>
    </location>
</feature>
<dbReference type="InterPro" id="IPR038763">
    <property type="entry name" value="DHH_sf"/>
</dbReference>
<dbReference type="Proteomes" id="UP001597041">
    <property type="component" value="Unassembled WGS sequence"/>
</dbReference>
<dbReference type="Gene3D" id="3.90.1640.10">
    <property type="entry name" value="inorganic pyrophosphatase (n-terminal core)"/>
    <property type="match status" value="1"/>
</dbReference>
<dbReference type="Gene3D" id="3.10.310.30">
    <property type="match status" value="1"/>
</dbReference>
<dbReference type="InterPro" id="IPR051319">
    <property type="entry name" value="Oligoribo/pAp-PDE_c-di-AMP_PDE"/>
</dbReference>
<name>A0ABW3NEK0_9BACI</name>